<name>A0AAF1KQ88_9HYPH</name>
<dbReference type="InterPro" id="IPR009875">
    <property type="entry name" value="PilZ_domain"/>
</dbReference>
<dbReference type="Gene3D" id="2.40.10.220">
    <property type="entry name" value="predicted glycosyltransferase like domains"/>
    <property type="match status" value="1"/>
</dbReference>
<dbReference type="EMBL" id="CP117255">
    <property type="protein sequence ID" value="WFR94868.1"/>
    <property type="molecule type" value="Genomic_DNA"/>
</dbReference>
<evidence type="ECO:0000259" key="1">
    <source>
        <dbReference type="Pfam" id="PF07238"/>
    </source>
</evidence>
<dbReference type="AlphaFoldDB" id="A0AAF1KQ88"/>
<reference evidence="2 3" key="1">
    <citation type="journal article" date="2018" name="Sci. Rep.">
        <title>Rhizobium tumorigenes sp. nov., a novel plant tumorigenic bacterium isolated from cane gall tumors on thornless blackberry.</title>
        <authorList>
            <person name="Kuzmanovi N."/>
            <person name="Smalla K."/>
            <person name="Gronow S."/>
            <person name="PuBawska J."/>
        </authorList>
    </citation>
    <scope>NUCLEOTIDE SEQUENCE [LARGE SCALE GENOMIC DNA]</scope>
    <source>
        <strain evidence="2 3">1078</strain>
    </source>
</reference>
<dbReference type="SUPFAM" id="SSF141371">
    <property type="entry name" value="PilZ domain-like"/>
    <property type="match status" value="1"/>
</dbReference>
<gene>
    <name evidence="2" type="ORF">PR017_13800</name>
</gene>
<dbReference type="KEGG" id="rtu:PR017_13800"/>
<reference evidence="3" key="2">
    <citation type="journal article" date="2023" name="MicrobiologyOpen">
        <title>Genomics of the tumorigenes clade of the family Rhizobiaceae and description of Rhizobium rhododendri sp. nov.</title>
        <authorList>
            <person name="Kuzmanovic N."/>
            <person name="diCenzo G.C."/>
            <person name="Bunk B."/>
            <person name="Sproeer C."/>
            <person name="Fruehling A."/>
            <person name="Neumann-Schaal M."/>
            <person name="Overmann J."/>
            <person name="Smalla K."/>
        </authorList>
    </citation>
    <scope>NUCLEOTIDE SEQUENCE [LARGE SCALE GENOMIC DNA]</scope>
    <source>
        <strain evidence="3">1078</strain>
    </source>
</reference>
<organism evidence="2 3">
    <name type="scientific">Rhizobium tumorigenes</name>
    <dbReference type="NCBI Taxonomy" id="2041385"/>
    <lineage>
        <taxon>Bacteria</taxon>
        <taxon>Pseudomonadati</taxon>
        <taxon>Pseudomonadota</taxon>
        <taxon>Alphaproteobacteria</taxon>
        <taxon>Hyphomicrobiales</taxon>
        <taxon>Rhizobiaceae</taxon>
        <taxon>Rhizobium/Agrobacterium group</taxon>
        <taxon>Rhizobium</taxon>
    </lineage>
</organism>
<evidence type="ECO:0000313" key="3">
    <source>
        <dbReference type="Proteomes" id="UP000249499"/>
    </source>
</evidence>
<feature type="domain" description="PilZ" evidence="1">
    <location>
        <begin position="2"/>
        <end position="79"/>
    </location>
</feature>
<sequence length="84" mass="9187">MQNRENVRSRSFLGAKIVLDGGYSVFDCIVRDISPAGARLKVQNAVSIPDTFKLLLSDGRSFDATVKWRRIDSVGISFPAADIG</sequence>
<accession>A0AAF1KQ88</accession>
<dbReference type="GO" id="GO:0035438">
    <property type="term" value="F:cyclic-di-GMP binding"/>
    <property type="evidence" value="ECO:0007669"/>
    <property type="project" value="InterPro"/>
</dbReference>
<proteinExistence type="predicted"/>
<dbReference type="RefSeq" id="WP_111220051.1">
    <property type="nucleotide sequence ID" value="NZ_CP117255.1"/>
</dbReference>
<protein>
    <submittedName>
        <fullName evidence="2">PilZ domain-containing protein</fullName>
    </submittedName>
</protein>
<keyword evidence="3" id="KW-1185">Reference proteome</keyword>
<dbReference type="Pfam" id="PF07238">
    <property type="entry name" value="PilZ"/>
    <property type="match status" value="1"/>
</dbReference>
<dbReference type="Proteomes" id="UP000249499">
    <property type="component" value="Chromosome"/>
</dbReference>
<evidence type="ECO:0000313" key="2">
    <source>
        <dbReference type="EMBL" id="WFR94868.1"/>
    </source>
</evidence>